<dbReference type="Pfam" id="PF13424">
    <property type="entry name" value="TPR_12"/>
    <property type="match status" value="1"/>
</dbReference>
<dbReference type="InterPro" id="IPR011990">
    <property type="entry name" value="TPR-like_helical_dom_sf"/>
</dbReference>
<evidence type="ECO:0000313" key="2">
    <source>
        <dbReference type="EMBL" id="MDR7335982.1"/>
    </source>
</evidence>
<feature type="domain" description="Bacterial transcriptional activator" evidence="1">
    <location>
        <begin position="92"/>
        <end position="227"/>
    </location>
</feature>
<dbReference type="SMART" id="SM00028">
    <property type="entry name" value="TPR"/>
    <property type="match status" value="5"/>
</dbReference>
<dbReference type="Gene3D" id="1.10.10.10">
    <property type="entry name" value="Winged helix-like DNA-binding domain superfamily/Winged helix DNA-binding domain"/>
    <property type="match status" value="1"/>
</dbReference>
<dbReference type="RefSeq" id="WP_310332981.1">
    <property type="nucleotide sequence ID" value="NZ_JAVDXV010000012.1"/>
</dbReference>
<dbReference type="Pfam" id="PF03704">
    <property type="entry name" value="BTAD"/>
    <property type="match status" value="1"/>
</dbReference>
<dbReference type="PANTHER" id="PTHR47691">
    <property type="entry name" value="REGULATOR-RELATED"/>
    <property type="match status" value="1"/>
</dbReference>
<dbReference type="InterPro" id="IPR019734">
    <property type="entry name" value="TPR_rpt"/>
</dbReference>
<proteinExistence type="predicted"/>
<dbReference type="PRINTS" id="PR00364">
    <property type="entry name" value="DISEASERSIST"/>
</dbReference>
<dbReference type="InterPro" id="IPR027417">
    <property type="entry name" value="P-loop_NTPase"/>
</dbReference>
<dbReference type="Pfam" id="PF13401">
    <property type="entry name" value="AAA_22"/>
    <property type="match status" value="1"/>
</dbReference>
<comment type="caution">
    <text evidence="2">The sequence shown here is derived from an EMBL/GenBank/DDBJ whole genome shotgun (WGS) entry which is preliminary data.</text>
</comment>
<dbReference type="EMBL" id="JAVDXV010000012">
    <property type="protein sequence ID" value="MDR7335982.1"/>
    <property type="molecule type" value="Genomic_DNA"/>
</dbReference>
<accession>A0ABU2AHQ5</accession>
<dbReference type="SUPFAM" id="SSF48452">
    <property type="entry name" value="TPR-like"/>
    <property type="match status" value="2"/>
</dbReference>
<dbReference type="Gene3D" id="3.40.50.300">
    <property type="entry name" value="P-loop containing nucleotide triphosphate hydrolases"/>
    <property type="match status" value="1"/>
</dbReference>
<evidence type="ECO:0000313" key="3">
    <source>
        <dbReference type="Proteomes" id="UP001180825"/>
    </source>
</evidence>
<dbReference type="InterPro" id="IPR005158">
    <property type="entry name" value="BTAD"/>
</dbReference>
<dbReference type="InterPro" id="IPR036388">
    <property type="entry name" value="WH-like_DNA-bd_sf"/>
</dbReference>
<gene>
    <name evidence="2" type="ORF">J2X21_005149</name>
</gene>
<protein>
    <submittedName>
        <fullName evidence="2">ATPase/Tfp pilus assembly protein PilF</fullName>
    </submittedName>
</protein>
<dbReference type="SUPFAM" id="SSF52540">
    <property type="entry name" value="P-loop containing nucleoside triphosphate hydrolases"/>
    <property type="match status" value="1"/>
</dbReference>
<organism evidence="2 3">
    <name type="scientific">Roseateles asaccharophilus</name>
    <dbReference type="NCBI Taxonomy" id="582607"/>
    <lineage>
        <taxon>Bacteria</taxon>
        <taxon>Pseudomonadati</taxon>
        <taxon>Pseudomonadota</taxon>
        <taxon>Betaproteobacteria</taxon>
        <taxon>Burkholderiales</taxon>
        <taxon>Sphaerotilaceae</taxon>
        <taxon>Roseateles</taxon>
    </lineage>
</organism>
<evidence type="ECO:0000259" key="1">
    <source>
        <dbReference type="SMART" id="SM01043"/>
    </source>
</evidence>
<keyword evidence="3" id="KW-1185">Reference proteome</keyword>
<reference evidence="2 3" key="1">
    <citation type="submission" date="2023-07" db="EMBL/GenBank/DDBJ databases">
        <title>Sorghum-associated microbial communities from plants grown in Nebraska, USA.</title>
        <authorList>
            <person name="Schachtman D."/>
        </authorList>
    </citation>
    <scope>NUCLEOTIDE SEQUENCE [LARGE SCALE GENOMIC DNA]</scope>
    <source>
        <strain evidence="2 3">BE316</strain>
    </source>
</reference>
<dbReference type="SMART" id="SM01043">
    <property type="entry name" value="BTAD"/>
    <property type="match status" value="1"/>
</dbReference>
<dbReference type="Proteomes" id="UP001180825">
    <property type="component" value="Unassembled WGS sequence"/>
</dbReference>
<dbReference type="PANTHER" id="PTHR47691:SF3">
    <property type="entry name" value="HTH-TYPE TRANSCRIPTIONAL REGULATOR RV0890C-RELATED"/>
    <property type="match status" value="1"/>
</dbReference>
<dbReference type="Gene3D" id="1.25.40.10">
    <property type="entry name" value="Tetratricopeptide repeat domain"/>
    <property type="match status" value="2"/>
</dbReference>
<sequence length="991" mass="106178">MTTRFLLFGAPSVVQEGAIVALPSERGSQLLVLLAHRRGWVARKELAALLWPEHESKLALTNLRKTLFRLQERPWGAALDVLPGAVRLEVDTDIAAFDAAVGNGERGPALELRRGPWLQGFDDDANEPWTAWLRLERGRLQAAWRAVALEHVADPLTDAAQGLQLASRLLEDDPLDEAALGAQMEKLARSGQAARARQAYRDFAARMADELGLAPGAQLQALHDGLGVASSAAPMPAPVAELAGFVGRAGERRHIAELLARDDVRMVCVTGPGGMGKTRLARCVLHDLAASHGHDAVFVPLEDLLSMQDVATRIARELGLALQGRASPLEQLCTALRERATLLVLDNFEQLVAEAALLGELLAACPRLKVVVTSRVRLGLAGEQLFPLEGLPCPEPEDGDRLEAFDAARLFIAAAQRVQPALSPQAEAAAIVDICRQLDGLPLALELAAAWTRVLPCAAIAAELSAGTELLRADGATHPPRHASMEGVFEQSWLRLVPAERDALARLSVFRGGFTAEAARAVAAAALPVLGALADKSLLRRDGPRLALHPLVQQLAAHKLGEAAWRDTRAAHAAYFQHRLVQCRSAAEAGDRASLRAIDTDLENFRLAWQWALEIGPTDAVPGCAEALLAYFDHRGLIEDGLRWMLDAVAMPRVQADAALHVLLQSRAAHLSYRRDRYAEAERLAAQALERIDPAEPESAARIQALTVLAACALRVGRLNEAQRRYEQLLARVRSEGQPRQIAGTLDNLSLVHKRLGHYDEALRLSLESLEQHRRIGHGAGVALCLNNLGALYIARGEPAAAQAPLQEALALSARDGLANTASMVYTNLSHSALYLGDLAGAREHAQRGCESATAVGNRSVSAWIQAHRARVSVREGDLAEARAALTEGLSTAIALGSPSLLAPGLMAFAELVDAQGHATLARRCLAHFADLPDLTRADRDEIGALLAGRGGLPAGSPAWPGVALPELLNRIVGEASQQHLALIAQLTAVH</sequence>
<dbReference type="InterPro" id="IPR049945">
    <property type="entry name" value="AAA_22"/>
</dbReference>
<name>A0ABU2AHQ5_9BURK</name>